<organism evidence="1 2">
    <name type="scientific">Phaeosphaeria nodorum (strain SN15 / ATCC MYA-4574 / FGSC 10173)</name>
    <name type="common">Glume blotch fungus</name>
    <name type="synonym">Parastagonospora nodorum</name>
    <dbReference type="NCBI Taxonomy" id="321614"/>
    <lineage>
        <taxon>Eukaryota</taxon>
        <taxon>Fungi</taxon>
        <taxon>Dikarya</taxon>
        <taxon>Ascomycota</taxon>
        <taxon>Pezizomycotina</taxon>
        <taxon>Dothideomycetes</taxon>
        <taxon>Pleosporomycetidae</taxon>
        <taxon>Pleosporales</taxon>
        <taxon>Pleosporineae</taxon>
        <taxon>Phaeosphaeriaceae</taxon>
        <taxon>Parastagonospora</taxon>
    </lineage>
</organism>
<accession>A0A7U2F8Y0</accession>
<dbReference type="VEuPathDB" id="FungiDB:JI435_413970"/>
<dbReference type="AlphaFoldDB" id="A0A7U2F8Y0"/>
<keyword evidence="2" id="KW-1185">Reference proteome</keyword>
<reference evidence="2" key="1">
    <citation type="journal article" date="2021" name="BMC Genomics">
        <title>Chromosome-level genome assembly and manually-curated proteome of model necrotroph Parastagonospora nodorum Sn15 reveals a genome-wide trove of candidate effector homologs, and redundancy of virulence-related functions within an accessory chromosome.</title>
        <authorList>
            <person name="Bertazzoni S."/>
            <person name="Jones D.A.B."/>
            <person name="Phan H.T."/>
            <person name="Tan K.-C."/>
            <person name="Hane J.K."/>
        </authorList>
    </citation>
    <scope>NUCLEOTIDE SEQUENCE [LARGE SCALE GENOMIC DNA]</scope>
    <source>
        <strain evidence="2">SN15 / ATCC MYA-4574 / FGSC 10173)</strain>
    </source>
</reference>
<evidence type="ECO:0000313" key="2">
    <source>
        <dbReference type="Proteomes" id="UP000663193"/>
    </source>
</evidence>
<dbReference type="EMBL" id="CP069032">
    <property type="protein sequence ID" value="QRC99768.1"/>
    <property type="molecule type" value="Genomic_DNA"/>
</dbReference>
<dbReference type="Proteomes" id="UP000663193">
    <property type="component" value="Chromosome 10"/>
</dbReference>
<sequence>MLMPNDNKMENVSRCLRVHQSAYGIKRRVRCELKRVSDISAAKRLEVKKFLFFLPVQSL</sequence>
<proteinExistence type="predicted"/>
<protein>
    <submittedName>
        <fullName evidence="1">Uncharacterized protein</fullName>
    </submittedName>
</protein>
<gene>
    <name evidence="1" type="ORF">JI435_413970</name>
</gene>
<evidence type="ECO:0000313" key="1">
    <source>
        <dbReference type="EMBL" id="QRC99768.1"/>
    </source>
</evidence>
<name>A0A7U2F8Y0_PHANO</name>